<evidence type="ECO:0000313" key="2">
    <source>
        <dbReference type="EMBL" id="UWZ86083.1"/>
    </source>
</evidence>
<dbReference type="KEGG" id="orp:MOP44_09075"/>
<evidence type="ECO:0000256" key="1">
    <source>
        <dbReference type="ARBA" id="ARBA00022801"/>
    </source>
</evidence>
<accession>A0A9J7BT49</accession>
<dbReference type="RefSeq" id="WP_260795726.1">
    <property type="nucleotide sequence ID" value="NZ_CP093313.1"/>
</dbReference>
<dbReference type="Proteomes" id="UP001059380">
    <property type="component" value="Chromosome"/>
</dbReference>
<dbReference type="EMBL" id="CP093313">
    <property type="protein sequence ID" value="UWZ86083.1"/>
    <property type="molecule type" value="Genomic_DNA"/>
</dbReference>
<dbReference type="CDD" id="cd05828">
    <property type="entry name" value="Sortase_D_1"/>
    <property type="match status" value="1"/>
</dbReference>
<keyword evidence="3" id="KW-1185">Reference proteome</keyword>
<keyword evidence="1" id="KW-0378">Hydrolase</keyword>
<proteinExistence type="predicted"/>
<dbReference type="NCBIfam" id="TIGR01076">
    <property type="entry name" value="sortase_fam"/>
    <property type="match status" value="1"/>
</dbReference>
<dbReference type="InterPro" id="IPR023365">
    <property type="entry name" value="Sortase_dom-sf"/>
</dbReference>
<dbReference type="InterPro" id="IPR005754">
    <property type="entry name" value="Sortase"/>
</dbReference>
<name>A0A9J7BT49_9BACT</name>
<dbReference type="GO" id="GO:0016787">
    <property type="term" value="F:hydrolase activity"/>
    <property type="evidence" value="ECO:0007669"/>
    <property type="project" value="UniProtKB-KW"/>
</dbReference>
<dbReference type="InterPro" id="IPR041999">
    <property type="entry name" value="Sortase_D_1"/>
</dbReference>
<sequence length="187" mass="19877">MSHLAIEEVRASQAASSEAASTTGKITEIPTPDFSLWSPARVTQFKSALAQHGALAVGILRVPKEHIEAPIFEGTDDLTLNKGVGHIAGTDAIGGGGNTGIAGHRDGFFRGLKDIKVGDKVEIETSSKPLVYVVERVVIVDPQDVSVLQERGRPELTLVTCYPFYVLGSAPKRFIVKAKFVQGDPGA</sequence>
<dbReference type="Gene3D" id="2.40.260.10">
    <property type="entry name" value="Sortase"/>
    <property type="match status" value="1"/>
</dbReference>
<organism evidence="2 3">
    <name type="scientific">Occallatibacter riparius</name>
    <dbReference type="NCBI Taxonomy" id="1002689"/>
    <lineage>
        <taxon>Bacteria</taxon>
        <taxon>Pseudomonadati</taxon>
        <taxon>Acidobacteriota</taxon>
        <taxon>Terriglobia</taxon>
        <taxon>Terriglobales</taxon>
        <taxon>Acidobacteriaceae</taxon>
        <taxon>Occallatibacter</taxon>
    </lineage>
</organism>
<evidence type="ECO:0000313" key="3">
    <source>
        <dbReference type="Proteomes" id="UP001059380"/>
    </source>
</evidence>
<dbReference type="AlphaFoldDB" id="A0A9J7BT49"/>
<protein>
    <submittedName>
        <fullName evidence="2">Class D sortase</fullName>
    </submittedName>
</protein>
<gene>
    <name evidence="2" type="ORF">MOP44_09075</name>
</gene>
<dbReference type="Pfam" id="PF04203">
    <property type="entry name" value="Sortase"/>
    <property type="match status" value="1"/>
</dbReference>
<dbReference type="SUPFAM" id="SSF63817">
    <property type="entry name" value="Sortase"/>
    <property type="match status" value="1"/>
</dbReference>
<reference evidence="2" key="1">
    <citation type="submission" date="2021-04" db="EMBL/GenBank/DDBJ databases">
        <title>Phylogenetic analysis of Acidobacteriaceae.</title>
        <authorList>
            <person name="Qiu L."/>
            <person name="Zhang Q."/>
        </authorList>
    </citation>
    <scope>NUCLEOTIDE SEQUENCE</scope>
    <source>
        <strain evidence="2">DSM 25168</strain>
    </source>
</reference>